<comment type="caution">
    <text evidence="1">The sequence shown here is derived from an EMBL/GenBank/DDBJ whole genome shotgun (WGS) entry which is preliminary data.</text>
</comment>
<accession>A0A1X1ZL34</accession>
<protein>
    <recommendedName>
        <fullName evidence="3">Ribbon-helix-helix protein CopG domain-containing protein</fullName>
    </recommendedName>
</protein>
<reference evidence="1 2" key="1">
    <citation type="submission" date="2016-01" db="EMBL/GenBank/DDBJ databases">
        <title>The new phylogeny of the genus Mycobacterium.</title>
        <authorList>
            <person name="Tarcisio F."/>
            <person name="Conor M."/>
            <person name="Antonella G."/>
            <person name="Elisabetta G."/>
            <person name="Giulia F.S."/>
            <person name="Sara T."/>
            <person name="Anna F."/>
            <person name="Clotilde B."/>
            <person name="Roberto B."/>
            <person name="Veronica D.S."/>
            <person name="Fabio R."/>
            <person name="Monica P."/>
            <person name="Olivier J."/>
            <person name="Enrico T."/>
            <person name="Nicola S."/>
        </authorList>
    </citation>
    <scope>NUCLEOTIDE SEQUENCE [LARGE SCALE GENOMIC DNA]</scope>
    <source>
        <strain evidence="1 2">DSM 44572</strain>
    </source>
</reference>
<dbReference type="AlphaFoldDB" id="A0A1X1ZL34"/>
<organism evidence="1 2">
    <name type="scientific">Mycobacterium palustre</name>
    <dbReference type="NCBI Taxonomy" id="153971"/>
    <lineage>
        <taxon>Bacteria</taxon>
        <taxon>Bacillati</taxon>
        <taxon>Actinomycetota</taxon>
        <taxon>Actinomycetes</taxon>
        <taxon>Mycobacteriales</taxon>
        <taxon>Mycobacteriaceae</taxon>
        <taxon>Mycobacterium</taxon>
        <taxon>Mycobacterium simiae complex</taxon>
    </lineage>
</organism>
<dbReference type="Proteomes" id="UP000193529">
    <property type="component" value="Unassembled WGS sequence"/>
</dbReference>
<gene>
    <name evidence="1" type="ORF">AWC19_00160</name>
</gene>
<name>A0A1X1ZL34_9MYCO</name>
<dbReference type="STRING" id="153971.AWC19_00160"/>
<proteinExistence type="predicted"/>
<sequence>MAPRSRPEVGAPIHVRLGKELLAEVDAYAKTAKVSRATAVRSLIRASLAELDHETIGRY</sequence>
<evidence type="ECO:0000313" key="1">
    <source>
        <dbReference type="EMBL" id="ORW24005.1"/>
    </source>
</evidence>
<evidence type="ECO:0008006" key="3">
    <source>
        <dbReference type="Google" id="ProtNLM"/>
    </source>
</evidence>
<keyword evidence="2" id="KW-1185">Reference proteome</keyword>
<dbReference type="OrthoDB" id="4764656at2"/>
<dbReference type="EMBL" id="LQPJ01000104">
    <property type="protein sequence ID" value="ORW24005.1"/>
    <property type="molecule type" value="Genomic_DNA"/>
</dbReference>
<evidence type="ECO:0000313" key="2">
    <source>
        <dbReference type="Proteomes" id="UP000193529"/>
    </source>
</evidence>
<dbReference type="RefSeq" id="WP_085078776.1">
    <property type="nucleotide sequence ID" value="NZ_LQPJ01000104.1"/>
</dbReference>